<dbReference type="InterPro" id="IPR004610">
    <property type="entry name" value="RecJ"/>
</dbReference>
<evidence type="ECO:0000256" key="3">
    <source>
        <dbReference type="ARBA" id="ARBA00022722"/>
    </source>
</evidence>
<dbReference type="EMBL" id="UINC01000888">
    <property type="protein sequence ID" value="SUZ62775.1"/>
    <property type="molecule type" value="Genomic_DNA"/>
</dbReference>
<feature type="domain" description="DDH" evidence="7">
    <location>
        <begin position="90"/>
        <end position="239"/>
    </location>
</feature>
<dbReference type="InterPro" id="IPR001667">
    <property type="entry name" value="DDH_dom"/>
</dbReference>
<evidence type="ECO:0000256" key="6">
    <source>
        <dbReference type="SAM" id="MobiDB-lite"/>
    </source>
</evidence>
<keyword evidence="3" id="KW-0540">Nuclease</keyword>
<evidence type="ECO:0000256" key="1">
    <source>
        <dbReference type="ARBA" id="ARBA00005915"/>
    </source>
</evidence>
<dbReference type="PANTHER" id="PTHR30255">
    <property type="entry name" value="SINGLE-STRANDED-DNA-SPECIFIC EXONUCLEASE RECJ"/>
    <property type="match status" value="1"/>
</dbReference>
<evidence type="ECO:0000313" key="10">
    <source>
        <dbReference type="EMBL" id="SUZ62775.1"/>
    </source>
</evidence>
<reference evidence="10" key="1">
    <citation type="submission" date="2018-05" db="EMBL/GenBank/DDBJ databases">
        <authorList>
            <person name="Lanie J.A."/>
            <person name="Ng W.-L."/>
            <person name="Kazmierczak K.M."/>
            <person name="Andrzejewski T.M."/>
            <person name="Davidsen T.M."/>
            <person name="Wayne K.J."/>
            <person name="Tettelin H."/>
            <person name="Glass J.I."/>
            <person name="Rusch D."/>
            <person name="Podicherti R."/>
            <person name="Tsui H.-C.T."/>
            <person name="Winkler M.E."/>
        </authorList>
    </citation>
    <scope>NUCLEOTIDE SEQUENCE</scope>
</reference>
<evidence type="ECO:0000256" key="4">
    <source>
        <dbReference type="ARBA" id="ARBA00022801"/>
    </source>
</evidence>
<feature type="region of interest" description="Disordered" evidence="6">
    <location>
        <begin position="1"/>
        <end position="22"/>
    </location>
</feature>
<dbReference type="InterPro" id="IPR041122">
    <property type="entry name" value="RecJ_OB"/>
</dbReference>
<name>A0A381P759_9ZZZZ</name>
<sequence>MTSPSTIPTVQPRWEEPGEAPPEAVRSLQEALSLPEVVCALLVQRDLADPDRAKAFLRPLLSELDLSGSLAGLVPATERVLDAVRRGETILVHGDYDVDGIAGATLLTRWIRRLGGNAVPFVPHRLHDGYDFGAAGIGAAKAAGADLIITVDSGIRAHDAVADANAAGFDVIVTDHHTPAETLPPALAVVNPNRVDCGYPNKGLCGTGVAYRLCEALVREKGIDQEELYSSLDLVALATIADVVPLNQENRTLVRYGLKALARTKLPGLRALMARAGLGDGSIDAGQIGFRIAPRINAAGRMEEAMTALELLMSDDEAHTSALADRLEDANDLRREEEARTLREALDQLGGAFDPAKDFGVVLEGEGWHPGVIGIVASRVVERIHRPTVLIAVTDGQGRGSARSIPGFDLFAAIDACGEHLGRFGGHRAAVGMDIPADRIGGFRDEFNAEVRDRLRGEQPRPVIRPQLEIPLEAMTEQLAHMLSYLGPFGMGNPAPVFLARQVDLTRPAREVGKGHLKLQVTQFDHTVDAIGFGLVDRVTPESLGAGPVDLVFKVKLGVFRGRRQVEAHLLDVRRSDAKDSPESRLSAVAEG</sequence>
<feature type="domain" description="RecJ OB" evidence="9">
    <location>
        <begin position="468"/>
        <end position="570"/>
    </location>
</feature>
<dbReference type="GO" id="GO:0003676">
    <property type="term" value="F:nucleic acid binding"/>
    <property type="evidence" value="ECO:0007669"/>
    <property type="project" value="InterPro"/>
</dbReference>
<evidence type="ECO:0000256" key="5">
    <source>
        <dbReference type="ARBA" id="ARBA00022839"/>
    </source>
</evidence>
<gene>
    <name evidence="10" type="ORF">METZ01_LOCUS15629</name>
</gene>
<dbReference type="InterPro" id="IPR003156">
    <property type="entry name" value="DHHA1_dom"/>
</dbReference>
<dbReference type="GO" id="GO:0006310">
    <property type="term" value="P:DNA recombination"/>
    <property type="evidence" value="ECO:0007669"/>
    <property type="project" value="InterPro"/>
</dbReference>
<dbReference type="InterPro" id="IPR051673">
    <property type="entry name" value="SSDNA_exonuclease_RecJ"/>
</dbReference>
<keyword evidence="5" id="KW-0269">Exonuclease</keyword>
<evidence type="ECO:0000259" key="7">
    <source>
        <dbReference type="Pfam" id="PF01368"/>
    </source>
</evidence>
<organism evidence="10">
    <name type="scientific">marine metagenome</name>
    <dbReference type="NCBI Taxonomy" id="408172"/>
    <lineage>
        <taxon>unclassified sequences</taxon>
        <taxon>metagenomes</taxon>
        <taxon>ecological metagenomes</taxon>
    </lineage>
</organism>
<protein>
    <recommendedName>
        <fullName evidence="2">Single-stranded-DNA-specific exonuclease RecJ</fullName>
    </recommendedName>
</protein>
<proteinExistence type="inferred from homology"/>
<dbReference type="InterPro" id="IPR038763">
    <property type="entry name" value="DHH_sf"/>
</dbReference>
<dbReference type="GO" id="GO:0008409">
    <property type="term" value="F:5'-3' exonuclease activity"/>
    <property type="evidence" value="ECO:0007669"/>
    <property type="project" value="InterPro"/>
</dbReference>
<dbReference type="NCBIfam" id="TIGR00644">
    <property type="entry name" value="recJ"/>
    <property type="match status" value="1"/>
</dbReference>
<evidence type="ECO:0000259" key="8">
    <source>
        <dbReference type="Pfam" id="PF02272"/>
    </source>
</evidence>
<dbReference type="Pfam" id="PF17768">
    <property type="entry name" value="RecJ_OB"/>
    <property type="match status" value="1"/>
</dbReference>
<evidence type="ECO:0000256" key="2">
    <source>
        <dbReference type="ARBA" id="ARBA00019841"/>
    </source>
</evidence>
<comment type="similarity">
    <text evidence="1">Belongs to the RecJ family.</text>
</comment>
<dbReference type="GO" id="GO:0006281">
    <property type="term" value="P:DNA repair"/>
    <property type="evidence" value="ECO:0007669"/>
    <property type="project" value="InterPro"/>
</dbReference>
<dbReference type="AlphaFoldDB" id="A0A381P759"/>
<dbReference type="SUPFAM" id="SSF64182">
    <property type="entry name" value="DHH phosphoesterases"/>
    <property type="match status" value="1"/>
</dbReference>
<evidence type="ECO:0000259" key="9">
    <source>
        <dbReference type="Pfam" id="PF17768"/>
    </source>
</evidence>
<dbReference type="Gene3D" id="3.90.1640.30">
    <property type="match status" value="1"/>
</dbReference>
<keyword evidence="4" id="KW-0378">Hydrolase</keyword>
<dbReference type="PANTHER" id="PTHR30255:SF2">
    <property type="entry name" value="SINGLE-STRANDED-DNA-SPECIFIC EXONUCLEASE RECJ"/>
    <property type="match status" value="1"/>
</dbReference>
<feature type="domain" description="DHHA1" evidence="8">
    <location>
        <begin position="361"/>
        <end position="452"/>
    </location>
</feature>
<dbReference type="Pfam" id="PF02272">
    <property type="entry name" value="DHHA1"/>
    <property type="match status" value="1"/>
</dbReference>
<accession>A0A381P759</accession>
<dbReference type="Pfam" id="PF01368">
    <property type="entry name" value="DHH"/>
    <property type="match status" value="1"/>
</dbReference>
<dbReference type="Gene3D" id="3.10.310.30">
    <property type="match status" value="1"/>
</dbReference>